<protein>
    <recommendedName>
        <fullName evidence="3">Aspartyl protease</fullName>
    </recommendedName>
</protein>
<organism evidence="1 2">
    <name type="scientific">Winogradskyella epiphytica</name>
    <dbReference type="NCBI Taxonomy" id="262005"/>
    <lineage>
        <taxon>Bacteria</taxon>
        <taxon>Pseudomonadati</taxon>
        <taxon>Bacteroidota</taxon>
        <taxon>Flavobacteriia</taxon>
        <taxon>Flavobacteriales</taxon>
        <taxon>Flavobacteriaceae</taxon>
        <taxon>Winogradskyella</taxon>
    </lineage>
</organism>
<keyword evidence="2" id="KW-1185">Reference proteome</keyword>
<dbReference type="Gene3D" id="2.40.70.10">
    <property type="entry name" value="Acid Proteases"/>
    <property type="match status" value="1"/>
</dbReference>
<dbReference type="GO" id="GO:0004190">
    <property type="term" value="F:aspartic-type endopeptidase activity"/>
    <property type="evidence" value="ECO:0007669"/>
    <property type="project" value="InterPro"/>
</dbReference>
<evidence type="ECO:0000313" key="1">
    <source>
        <dbReference type="EMBL" id="PYE79255.1"/>
    </source>
</evidence>
<comment type="caution">
    <text evidence="1">The sequence shown here is derived from an EMBL/GenBank/DDBJ whole genome shotgun (WGS) entry which is preliminary data.</text>
</comment>
<dbReference type="Proteomes" id="UP000248054">
    <property type="component" value="Unassembled WGS sequence"/>
</dbReference>
<evidence type="ECO:0000313" key="2">
    <source>
        <dbReference type="Proteomes" id="UP000248054"/>
    </source>
</evidence>
<accession>A0A2V4XFI8</accession>
<dbReference type="PROSITE" id="PS00141">
    <property type="entry name" value="ASP_PROTEASE"/>
    <property type="match status" value="1"/>
</dbReference>
<dbReference type="SUPFAM" id="SSF50630">
    <property type="entry name" value="Acid proteases"/>
    <property type="match status" value="1"/>
</dbReference>
<gene>
    <name evidence="1" type="ORF">DFQ11_1121</name>
</gene>
<sequence>MSDKEIEIRLDLKIDEHGFFYTNMDISKNDLSKTAYNCKVIIDTGASTSLIKPHLAENINIIRYGETNISNPLSLERERTNAYEVNLSNDLIMIPKLKCIEMKDLLYPADFLIGINVIKHYDFHWDSLNKNAYMVFRNKNHDV</sequence>
<name>A0A2V4XFI8_9FLAO</name>
<evidence type="ECO:0008006" key="3">
    <source>
        <dbReference type="Google" id="ProtNLM"/>
    </source>
</evidence>
<dbReference type="AlphaFoldDB" id="A0A2V4XFI8"/>
<dbReference type="InterPro" id="IPR001969">
    <property type="entry name" value="Aspartic_peptidase_AS"/>
</dbReference>
<dbReference type="EMBL" id="QJTD01000012">
    <property type="protein sequence ID" value="PYE79255.1"/>
    <property type="molecule type" value="Genomic_DNA"/>
</dbReference>
<reference evidence="1 2" key="1">
    <citation type="submission" date="2018-06" db="EMBL/GenBank/DDBJ databases">
        <title>Genomic Encyclopedia of Type Strains, Phase III (KMG-III): the genomes of soil and plant-associated and newly described type strains.</title>
        <authorList>
            <person name="Whitman W."/>
        </authorList>
    </citation>
    <scope>NUCLEOTIDE SEQUENCE [LARGE SCALE GENOMIC DNA]</scope>
    <source>
        <strain evidence="1 2">CECT 7945</strain>
    </source>
</reference>
<dbReference type="InterPro" id="IPR021109">
    <property type="entry name" value="Peptidase_aspartic_dom_sf"/>
</dbReference>
<dbReference type="RefSeq" id="WP_110476554.1">
    <property type="nucleotide sequence ID" value="NZ_BMWQ01000013.1"/>
</dbReference>
<dbReference type="GO" id="GO:0006508">
    <property type="term" value="P:proteolysis"/>
    <property type="evidence" value="ECO:0007669"/>
    <property type="project" value="InterPro"/>
</dbReference>
<proteinExistence type="predicted"/>